<accession>A0A3A1QXW1</accession>
<evidence type="ECO:0000313" key="2">
    <source>
        <dbReference type="Proteomes" id="UP000265801"/>
    </source>
</evidence>
<comment type="caution">
    <text evidence="1">The sequence shown here is derived from an EMBL/GenBank/DDBJ whole genome shotgun (WGS) entry which is preliminary data.</text>
</comment>
<name>A0A3A1QXW1_9BACI</name>
<sequence>MNINHLPQREQELLSAIDNYIEKVQQQSEQPATIKRNELEDHIESKAETLSIQFEKDSTSIQTYYTFFLEGQNIQVELFYRYQNFYTRHKITPL</sequence>
<dbReference type="Proteomes" id="UP000265801">
    <property type="component" value="Unassembled WGS sequence"/>
</dbReference>
<dbReference type="OrthoDB" id="2888759at2"/>
<protein>
    <submittedName>
        <fullName evidence="1">Uncharacterized protein</fullName>
    </submittedName>
</protein>
<reference evidence="1 2" key="1">
    <citation type="submission" date="2018-09" db="EMBL/GenBank/DDBJ databases">
        <title>Bacillus saliacetes sp. nov., isolated from Thai shrimp paste (Ka-pi).</title>
        <authorList>
            <person name="Daroonpunt R."/>
            <person name="Tanasupawat S."/>
            <person name="Yiamsombut S."/>
        </authorList>
    </citation>
    <scope>NUCLEOTIDE SEQUENCE [LARGE SCALE GENOMIC DNA]</scope>
    <source>
        <strain evidence="1 2">SKP7-4</strain>
    </source>
</reference>
<organism evidence="1 2">
    <name type="scientific">Bacillus salacetis</name>
    <dbReference type="NCBI Taxonomy" id="2315464"/>
    <lineage>
        <taxon>Bacteria</taxon>
        <taxon>Bacillati</taxon>
        <taxon>Bacillota</taxon>
        <taxon>Bacilli</taxon>
        <taxon>Bacillales</taxon>
        <taxon>Bacillaceae</taxon>
        <taxon>Bacillus</taxon>
    </lineage>
</organism>
<dbReference type="RefSeq" id="WP_119547254.1">
    <property type="nucleotide sequence ID" value="NZ_QXIR01000016.1"/>
</dbReference>
<proteinExistence type="predicted"/>
<evidence type="ECO:0000313" key="1">
    <source>
        <dbReference type="EMBL" id="RIW32695.1"/>
    </source>
</evidence>
<gene>
    <name evidence="1" type="ORF">D3H55_12490</name>
</gene>
<dbReference type="AlphaFoldDB" id="A0A3A1QXW1"/>
<keyword evidence="2" id="KW-1185">Reference proteome</keyword>
<dbReference type="EMBL" id="QXIR01000016">
    <property type="protein sequence ID" value="RIW32695.1"/>
    <property type="molecule type" value="Genomic_DNA"/>
</dbReference>